<organism evidence="1 2">
    <name type="scientific">Zymoseptoria brevis</name>
    <dbReference type="NCBI Taxonomy" id="1047168"/>
    <lineage>
        <taxon>Eukaryota</taxon>
        <taxon>Fungi</taxon>
        <taxon>Dikarya</taxon>
        <taxon>Ascomycota</taxon>
        <taxon>Pezizomycotina</taxon>
        <taxon>Dothideomycetes</taxon>
        <taxon>Dothideomycetidae</taxon>
        <taxon>Mycosphaerellales</taxon>
        <taxon>Mycosphaerellaceae</taxon>
        <taxon>Zymoseptoria</taxon>
    </lineage>
</organism>
<evidence type="ECO:0000313" key="2">
    <source>
        <dbReference type="Proteomes" id="UP000033647"/>
    </source>
</evidence>
<protein>
    <recommendedName>
        <fullName evidence="3">F-box domain-containing protein</fullName>
    </recommendedName>
</protein>
<accession>A0A0F4GZ14</accession>
<dbReference type="STRING" id="1047168.A0A0F4GZ14"/>
<dbReference type="OrthoDB" id="3800738at2759"/>
<dbReference type="Proteomes" id="UP000033647">
    <property type="component" value="Unassembled WGS sequence"/>
</dbReference>
<reference evidence="1 2" key="1">
    <citation type="submission" date="2015-03" db="EMBL/GenBank/DDBJ databases">
        <title>RNA-seq based gene annotation and comparative genomics of four Zymoseptoria species reveal species-specific pathogenicity related genes and transposable element activity.</title>
        <authorList>
            <person name="Grandaubert J."/>
            <person name="Bhattacharyya A."/>
            <person name="Stukenbrock E.H."/>
        </authorList>
    </citation>
    <scope>NUCLEOTIDE SEQUENCE [LARGE SCALE GENOMIC DNA]</scope>
    <source>
        <strain evidence="1 2">Zb18110</strain>
    </source>
</reference>
<comment type="caution">
    <text evidence="1">The sequence shown here is derived from an EMBL/GenBank/DDBJ whole genome shotgun (WGS) entry which is preliminary data.</text>
</comment>
<evidence type="ECO:0008006" key="3">
    <source>
        <dbReference type="Google" id="ProtNLM"/>
    </source>
</evidence>
<gene>
    <name evidence="1" type="ORF">TI39_contig291g00005</name>
</gene>
<proteinExistence type="predicted"/>
<sequence>MDHVSSTSRVFHLPELLESILLQLNTKDLLLSQRTTQDFRNTILGSVRLRRRLFLEPDWDLQGYGFATSNLNNNRPGRKPLNNHLLLRAFPGCYPTITLVIASDGRPQQTTFATRPKNEWSWDVCISFPADTKPDISPAVAYPEASWRKMYLSQPPCKSLYLVRRWQRSLRPAMVREDGITMGDFFEEVTTDAPGIEGKKWHHSYISSDRDWHFEGNVKCGALDE</sequence>
<keyword evidence="2" id="KW-1185">Reference proteome</keyword>
<evidence type="ECO:0000313" key="1">
    <source>
        <dbReference type="EMBL" id="KJY01431.1"/>
    </source>
</evidence>
<name>A0A0F4GZ14_9PEZI</name>
<dbReference type="EMBL" id="LAFY01000283">
    <property type="protein sequence ID" value="KJY01431.1"/>
    <property type="molecule type" value="Genomic_DNA"/>
</dbReference>
<dbReference type="AlphaFoldDB" id="A0A0F4GZ14"/>